<evidence type="ECO:0000256" key="3">
    <source>
        <dbReference type="ARBA" id="ARBA00023015"/>
    </source>
</evidence>
<dbReference type="GO" id="GO:0005829">
    <property type="term" value="C:cytosol"/>
    <property type="evidence" value="ECO:0007669"/>
    <property type="project" value="TreeGrafter"/>
</dbReference>
<evidence type="ECO:0000313" key="10">
    <source>
        <dbReference type="EMBL" id="QPI40561.1"/>
    </source>
</evidence>
<evidence type="ECO:0000256" key="5">
    <source>
        <dbReference type="ARBA" id="ARBA00023163"/>
    </source>
</evidence>
<dbReference type="CDD" id="cd00383">
    <property type="entry name" value="trans_reg_C"/>
    <property type="match status" value="1"/>
</dbReference>
<protein>
    <submittedName>
        <fullName evidence="10">Response regulator transcription factor</fullName>
    </submittedName>
</protein>
<accession>A0AAX1JH28</accession>
<feature type="modified residue" description="4-aspartylphosphate" evidence="6">
    <location>
        <position position="79"/>
    </location>
</feature>
<sequence length="252" mass="27668">MVAVGTLRTNRGARLCFTGHQHQLGGGVVRVLLVEDEERLAQTVRRGLIAEGFVVDVEHDGRNGLAAVSSGEYDVVVLDIMLPGLSGYQVLREMRARSVWTPVLMLSAKDGEYDLADAFDIGADDYLTKPFSFVVLVARLRALLRRGAPERPAVLTAGTLALDPARRLVTRGQTVLSLTPREYGVLEFLLRHKGDVVSKAEILRSVWDSNYDGDDNVVEVYIGYLRRKVDAPFGVATIETVRGAGYRLLADT</sequence>
<dbReference type="PROSITE" id="PS51755">
    <property type="entry name" value="OMPR_PHOB"/>
    <property type="match status" value="1"/>
</dbReference>
<keyword evidence="2" id="KW-0902">Two-component regulatory system</keyword>
<keyword evidence="5" id="KW-0804">Transcription</keyword>
<dbReference type="InterPro" id="IPR036388">
    <property type="entry name" value="WH-like_DNA-bd_sf"/>
</dbReference>
<dbReference type="Pfam" id="PF00486">
    <property type="entry name" value="Trans_reg_C"/>
    <property type="match status" value="1"/>
</dbReference>
<dbReference type="SUPFAM" id="SSF52172">
    <property type="entry name" value="CheY-like"/>
    <property type="match status" value="1"/>
</dbReference>
<dbReference type="InterPro" id="IPR039420">
    <property type="entry name" value="WalR-like"/>
</dbReference>
<dbReference type="InterPro" id="IPR001867">
    <property type="entry name" value="OmpR/PhoB-type_DNA-bd"/>
</dbReference>
<evidence type="ECO:0000259" key="9">
    <source>
        <dbReference type="PROSITE" id="PS51755"/>
    </source>
</evidence>
<dbReference type="InterPro" id="IPR011006">
    <property type="entry name" value="CheY-like_superfamily"/>
</dbReference>
<feature type="domain" description="Response regulatory" evidence="8">
    <location>
        <begin position="30"/>
        <end position="144"/>
    </location>
</feature>
<dbReference type="Gene3D" id="6.10.250.690">
    <property type="match status" value="1"/>
</dbReference>
<dbReference type="SMART" id="SM00862">
    <property type="entry name" value="Trans_reg_C"/>
    <property type="match status" value="1"/>
</dbReference>
<keyword evidence="4 7" id="KW-0238">DNA-binding</keyword>
<dbReference type="FunFam" id="3.40.50.2300:FF:000001">
    <property type="entry name" value="DNA-binding response regulator PhoB"/>
    <property type="match status" value="1"/>
</dbReference>
<dbReference type="Pfam" id="PF00072">
    <property type="entry name" value="Response_reg"/>
    <property type="match status" value="1"/>
</dbReference>
<organism evidence="10 11">
    <name type="scientific">Mycobacterium kubicae</name>
    <dbReference type="NCBI Taxonomy" id="120959"/>
    <lineage>
        <taxon>Bacteria</taxon>
        <taxon>Bacillati</taxon>
        <taxon>Actinomycetota</taxon>
        <taxon>Actinomycetes</taxon>
        <taxon>Mycobacteriales</taxon>
        <taxon>Mycobacteriaceae</taxon>
        <taxon>Mycobacterium</taxon>
        <taxon>Mycobacterium simiae complex</taxon>
    </lineage>
</organism>
<evidence type="ECO:0000256" key="7">
    <source>
        <dbReference type="PROSITE-ProRule" id="PRU01091"/>
    </source>
</evidence>
<dbReference type="GO" id="GO:0006355">
    <property type="term" value="P:regulation of DNA-templated transcription"/>
    <property type="evidence" value="ECO:0007669"/>
    <property type="project" value="InterPro"/>
</dbReference>
<gene>
    <name evidence="10" type="ORF">I2456_05925</name>
</gene>
<dbReference type="GO" id="GO:0000156">
    <property type="term" value="F:phosphorelay response regulator activity"/>
    <property type="evidence" value="ECO:0007669"/>
    <property type="project" value="TreeGrafter"/>
</dbReference>
<proteinExistence type="predicted"/>
<dbReference type="PROSITE" id="PS50110">
    <property type="entry name" value="RESPONSE_REGULATORY"/>
    <property type="match status" value="1"/>
</dbReference>
<dbReference type="AlphaFoldDB" id="A0AAX1JH28"/>
<evidence type="ECO:0000256" key="2">
    <source>
        <dbReference type="ARBA" id="ARBA00023012"/>
    </source>
</evidence>
<dbReference type="PANTHER" id="PTHR48111">
    <property type="entry name" value="REGULATOR OF RPOS"/>
    <property type="match status" value="1"/>
</dbReference>
<dbReference type="SMART" id="SM00448">
    <property type="entry name" value="REC"/>
    <property type="match status" value="1"/>
</dbReference>
<evidence type="ECO:0000256" key="4">
    <source>
        <dbReference type="ARBA" id="ARBA00023125"/>
    </source>
</evidence>
<dbReference type="KEGG" id="mku:I2456_05925"/>
<dbReference type="Gene3D" id="1.10.10.10">
    <property type="entry name" value="Winged helix-like DNA-binding domain superfamily/Winged helix DNA-binding domain"/>
    <property type="match status" value="1"/>
</dbReference>
<dbReference type="PANTHER" id="PTHR48111:SF36">
    <property type="entry name" value="TRANSCRIPTIONAL REGULATORY PROTEIN CUTR"/>
    <property type="match status" value="1"/>
</dbReference>
<dbReference type="GO" id="GO:0000976">
    <property type="term" value="F:transcription cis-regulatory region binding"/>
    <property type="evidence" value="ECO:0007669"/>
    <property type="project" value="TreeGrafter"/>
</dbReference>
<evidence type="ECO:0000259" key="8">
    <source>
        <dbReference type="PROSITE" id="PS50110"/>
    </source>
</evidence>
<keyword evidence="1 6" id="KW-0597">Phosphoprotein</keyword>
<feature type="domain" description="OmpR/PhoB-type" evidence="9">
    <location>
        <begin position="152"/>
        <end position="250"/>
    </location>
</feature>
<evidence type="ECO:0000313" key="11">
    <source>
        <dbReference type="Proteomes" id="UP000663583"/>
    </source>
</evidence>
<reference evidence="10" key="1">
    <citation type="submission" date="2020-11" db="EMBL/GenBank/DDBJ databases">
        <title>Intraspecies plasmid and genomic variation of Mycobacterium kubicae revealed by the complete genome sequences of two clinical isolates.</title>
        <authorList>
            <person name="Hendrix J.R."/>
            <person name="Epperson L.E."/>
            <person name="Honda J.R."/>
            <person name="Strong M."/>
        </authorList>
    </citation>
    <scope>NUCLEOTIDE SEQUENCE</scope>
    <source>
        <strain evidence="10">JCM 13573</strain>
    </source>
</reference>
<dbReference type="Gene3D" id="3.40.50.2300">
    <property type="match status" value="1"/>
</dbReference>
<dbReference type="FunFam" id="1.10.10.10:FF:000005">
    <property type="entry name" value="Two-component system response regulator"/>
    <property type="match status" value="1"/>
</dbReference>
<dbReference type="InterPro" id="IPR001789">
    <property type="entry name" value="Sig_transdc_resp-reg_receiver"/>
</dbReference>
<dbReference type="GO" id="GO:0032993">
    <property type="term" value="C:protein-DNA complex"/>
    <property type="evidence" value="ECO:0007669"/>
    <property type="project" value="TreeGrafter"/>
</dbReference>
<dbReference type="Proteomes" id="UP000663583">
    <property type="component" value="Chromosome"/>
</dbReference>
<evidence type="ECO:0000256" key="6">
    <source>
        <dbReference type="PROSITE-ProRule" id="PRU00169"/>
    </source>
</evidence>
<dbReference type="EMBL" id="CP065047">
    <property type="protein sequence ID" value="QPI40561.1"/>
    <property type="molecule type" value="Genomic_DNA"/>
</dbReference>
<keyword evidence="3" id="KW-0805">Transcription regulation</keyword>
<evidence type="ECO:0000256" key="1">
    <source>
        <dbReference type="ARBA" id="ARBA00022553"/>
    </source>
</evidence>
<name>A0AAX1JH28_9MYCO</name>
<feature type="DNA-binding region" description="OmpR/PhoB-type" evidence="7">
    <location>
        <begin position="152"/>
        <end position="250"/>
    </location>
</feature>